<evidence type="ECO:0000313" key="14">
    <source>
        <dbReference type="EMBL" id="SDW49266.1"/>
    </source>
</evidence>
<keyword evidence="13" id="KW-0460">Magnesium</keyword>
<accession>A0A1H2TZB4</accession>
<evidence type="ECO:0000256" key="10">
    <source>
        <dbReference type="ARBA" id="ARBA00030169"/>
    </source>
</evidence>
<keyword evidence="13" id="KW-0479">Metal-binding</keyword>
<sequence length="224" mass="24065">MKTVHNELVRPPQELVDAFVAMTREYSPSCLVADSTARVGVIGGLRPVKREHKIAGPALTVQLQADELVDCLPVLGTAKPGDIIVVACQRSPRLAMWGGLMSTLSRMAGIAGAIIDGMVRDVDEVRDLDFPVWYHGTLPRRCPAITHDGTEPLQTNVPVVIEGQVIEPGDIIVADENGLGIVTPSVAQTVLDDTRELLGRENVIRDKIIAGATLHELLAEFGAL</sequence>
<evidence type="ECO:0000256" key="1">
    <source>
        <dbReference type="ARBA" id="ARBA00001342"/>
    </source>
</evidence>
<protein>
    <recommendedName>
        <fullName evidence="7">Putative 4-hydroxy-4-methyl-2-oxoglutarate aldolase</fullName>
        <ecNumber evidence="6">4.1.1.112</ecNumber>
        <ecNumber evidence="5">4.1.3.17</ecNumber>
    </recommendedName>
    <alternativeName>
        <fullName evidence="11">Oxaloacetate decarboxylase</fullName>
    </alternativeName>
    <alternativeName>
        <fullName evidence="9">Regulator of ribonuclease activity homolog</fullName>
    </alternativeName>
    <alternativeName>
        <fullName evidence="10">RraA-like protein</fullName>
    </alternativeName>
</protein>
<comment type="cofactor">
    <cofactor evidence="13">
        <name>Mg(2+)</name>
        <dbReference type="ChEBI" id="CHEBI:18420"/>
    </cofactor>
</comment>
<evidence type="ECO:0000256" key="12">
    <source>
        <dbReference type="ARBA" id="ARBA00047973"/>
    </source>
</evidence>
<dbReference type="RefSeq" id="WP_091286522.1">
    <property type="nucleotide sequence ID" value="NZ_FNON01000001.1"/>
</dbReference>
<evidence type="ECO:0000313" key="15">
    <source>
        <dbReference type="Proteomes" id="UP000199515"/>
    </source>
</evidence>
<evidence type="ECO:0000256" key="5">
    <source>
        <dbReference type="ARBA" id="ARBA00012213"/>
    </source>
</evidence>
<evidence type="ECO:0000256" key="11">
    <source>
        <dbReference type="ARBA" id="ARBA00032305"/>
    </source>
</evidence>
<dbReference type="STRING" id="589385.SAMN05421504_101736"/>
<dbReference type="EC" id="4.1.1.112" evidence="6"/>
<keyword evidence="14" id="KW-0413">Isomerase</keyword>
<dbReference type="Gene3D" id="3.50.30.40">
    <property type="entry name" value="Ribonuclease E inhibitor RraA/RraA-like"/>
    <property type="match status" value="1"/>
</dbReference>
<feature type="binding site" evidence="13">
    <location>
        <begin position="98"/>
        <end position="101"/>
    </location>
    <ligand>
        <name>substrate</name>
    </ligand>
</feature>
<feature type="binding site" evidence="13">
    <location>
        <position position="121"/>
    </location>
    <ligand>
        <name>Mg(2+)</name>
        <dbReference type="ChEBI" id="CHEBI:18420"/>
    </ligand>
</feature>
<evidence type="ECO:0000256" key="9">
    <source>
        <dbReference type="ARBA" id="ARBA00029596"/>
    </source>
</evidence>
<dbReference type="EC" id="4.1.3.17" evidence="5"/>
<evidence type="ECO:0000256" key="8">
    <source>
        <dbReference type="ARBA" id="ARBA00025046"/>
    </source>
</evidence>
<comment type="subunit">
    <text evidence="4">Homotrimer.</text>
</comment>
<evidence type="ECO:0000256" key="2">
    <source>
        <dbReference type="ARBA" id="ARBA00001968"/>
    </source>
</evidence>
<dbReference type="PANTHER" id="PTHR33254:SF4">
    <property type="entry name" value="4-HYDROXY-4-METHYL-2-OXOGLUTARATE ALDOLASE 3-RELATED"/>
    <property type="match status" value="1"/>
</dbReference>
<dbReference type="EMBL" id="FNON01000001">
    <property type="protein sequence ID" value="SDW49266.1"/>
    <property type="molecule type" value="Genomic_DNA"/>
</dbReference>
<feature type="binding site" evidence="13">
    <location>
        <position position="120"/>
    </location>
    <ligand>
        <name>substrate</name>
    </ligand>
</feature>
<dbReference type="InterPro" id="IPR036704">
    <property type="entry name" value="RraA/RraA-like_sf"/>
</dbReference>
<dbReference type="GO" id="GO:0047443">
    <property type="term" value="F:4-hydroxy-4-methyl-2-oxoglutarate aldolase activity"/>
    <property type="evidence" value="ECO:0007669"/>
    <property type="project" value="UniProtKB-EC"/>
</dbReference>
<evidence type="ECO:0000256" key="6">
    <source>
        <dbReference type="ARBA" id="ARBA00012947"/>
    </source>
</evidence>
<organism evidence="14 15">
    <name type="scientific">Amycolatopsis xylanica</name>
    <dbReference type="NCBI Taxonomy" id="589385"/>
    <lineage>
        <taxon>Bacteria</taxon>
        <taxon>Bacillati</taxon>
        <taxon>Actinomycetota</taxon>
        <taxon>Actinomycetes</taxon>
        <taxon>Pseudonocardiales</taxon>
        <taxon>Pseudonocardiaceae</taxon>
        <taxon>Amycolatopsis</taxon>
    </lineage>
</organism>
<evidence type="ECO:0000256" key="4">
    <source>
        <dbReference type="ARBA" id="ARBA00011233"/>
    </source>
</evidence>
<dbReference type="CDD" id="cd16841">
    <property type="entry name" value="RraA_family"/>
    <property type="match status" value="1"/>
</dbReference>
<gene>
    <name evidence="14" type="ORF">SAMN05421504_101736</name>
</gene>
<dbReference type="Pfam" id="PF03737">
    <property type="entry name" value="RraA-like"/>
    <property type="match status" value="1"/>
</dbReference>
<dbReference type="PANTHER" id="PTHR33254">
    <property type="entry name" value="4-HYDROXY-4-METHYL-2-OXOGLUTARATE ALDOLASE 3-RELATED"/>
    <property type="match status" value="1"/>
</dbReference>
<comment type="function">
    <text evidence="8">Catalyzes the aldol cleavage of 4-hydroxy-4-methyl-2-oxoglutarate (HMG) into 2 molecules of pyruvate. Also contains a secondary oxaloacetate (OAA) decarboxylase activity due to the common pyruvate enolate transition state formed following C-C bond cleavage in the retro-aldol and decarboxylation reactions.</text>
</comment>
<evidence type="ECO:0000256" key="3">
    <source>
        <dbReference type="ARBA" id="ARBA00008621"/>
    </source>
</evidence>
<evidence type="ECO:0000256" key="13">
    <source>
        <dbReference type="PIRSR" id="PIRSR605493-1"/>
    </source>
</evidence>
<dbReference type="Proteomes" id="UP000199515">
    <property type="component" value="Unassembled WGS sequence"/>
</dbReference>
<dbReference type="GO" id="GO:0008948">
    <property type="term" value="F:oxaloacetate decarboxylase activity"/>
    <property type="evidence" value="ECO:0007669"/>
    <property type="project" value="UniProtKB-EC"/>
</dbReference>
<evidence type="ECO:0000256" key="7">
    <source>
        <dbReference type="ARBA" id="ARBA00016549"/>
    </source>
</evidence>
<comment type="catalytic activity">
    <reaction evidence="12">
        <text>oxaloacetate + H(+) = pyruvate + CO2</text>
        <dbReference type="Rhea" id="RHEA:15641"/>
        <dbReference type="ChEBI" id="CHEBI:15361"/>
        <dbReference type="ChEBI" id="CHEBI:15378"/>
        <dbReference type="ChEBI" id="CHEBI:16452"/>
        <dbReference type="ChEBI" id="CHEBI:16526"/>
        <dbReference type="EC" id="4.1.1.112"/>
    </reaction>
</comment>
<comment type="similarity">
    <text evidence="3">Belongs to the class II aldolase/RraA-like family.</text>
</comment>
<dbReference type="SUPFAM" id="SSF89562">
    <property type="entry name" value="RraA-like"/>
    <property type="match status" value="1"/>
</dbReference>
<comment type="catalytic activity">
    <reaction evidence="1">
        <text>4-hydroxy-4-methyl-2-oxoglutarate = 2 pyruvate</text>
        <dbReference type="Rhea" id="RHEA:22748"/>
        <dbReference type="ChEBI" id="CHEBI:15361"/>
        <dbReference type="ChEBI" id="CHEBI:58276"/>
        <dbReference type="EC" id="4.1.3.17"/>
    </reaction>
</comment>
<dbReference type="AlphaFoldDB" id="A0A1H2TZB4"/>
<keyword evidence="15" id="KW-1185">Reference proteome</keyword>
<name>A0A1H2TZB4_9PSEU</name>
<dbReference type="GO" id="GO:0046872">
    <property type="term" value="F:metal ion binding"/>
    <property type="evidence" value="ECO:0007669"/>
    <property type="project" value="UniProtKB-KW"/>
</dbReference>
<comment type="cofactor">
    <cofactor evidence="2">
        <name>a divalent metal cation</name>
        <dbReference type="ChEBI" id="CHEBI:60240"/>
    </cofactor>
</comment>
<reference evidence="14 15" key="1">
    <citation type="submission" date="2016-10" db="EMBL/GenBank/DDBJ databases">
        <authorList>
            <person name="de Groot N.N."/>
        </authorList>
    </citation>
    <scope>NUCLEOTIDE SEQUENCE [LARGE SCALE GENOMIC DNA]</scope>
    <source>
        <strain evidence="14 15">CPCC 202699</strain>
    </source>
</reference>
<proteinExistence type="inferred from homology"/>
<dbReference type="OrthoDB" id="943692at2"/>
<dbReference type="GO" id="GO:0016853">
    <property type="term" value="F:isomerase activity"/>
    <property type="evidence" value="ECO:0007669"/>
    <property type="project" value="UniProtKB-KW"/>
</dbReference>
<dbReference type="InterPro" id="IPR005493">
    <property type="entry name" value="RraA/RraA-like"/>
</dbReference>